<evidence type="ECO:0000256" key="1">
    <source>
        <dbReference type="SAM" id="MobiDB-lite"/>
    </source>
</evidence>
<dbReference type="EMBL" id="KN832923">
    <property type="protein sequence ID" value="KIM92534.1"/>
    <property type="molecule type" value="Genomic_DNA"/>
</dbReference>
<name>A0A0C3GLT6_OIDMZ</name>
<proteinExistence type="predicted"/>
<dbReference type="Proteomes" id="UP000054321">
    <property type="component" value="Unassembled WGS sequence"/>
</dbReference>
<feature type="region of interest" description="Disordered" evidence="1">
    <location>
        <begin position="142"/>
        <end position="163"/>
    </location>
</feature>
<feature type="compositionally biased region" description="Basic residues" evidence="1">
    <location>
        <begin position="142"/>
        <end position="151"/>
    </location>
</feature>
<dbReference type="OrthoDB" id="10607715at2759"/>
<evidence type="ECO:0000313" key="2">
    <source>
        <dbReference type="EMBL" id="KIM92534.1"/>
    </source>
</evidence>
<protein>
    <submittedName>
        <fullName evidence="2">Uncharacterized protein</fullName>
    </submittedName>
</protein>
<reference evidence="3" key="2">
    <citation type="submission" date="2015-01" db="EMBL/GenBank/DDBJ databases">
        <title>Evolutionary Origins and Diversification of the Mycorrhizal Mutualists.</title>
        <authorList>
            <consortium name="DOE Joint Genome Institute"/>
            <consortium name="Mycorrhizal Genomics Consortium"/>
            <person name="Kohler A."/>
            <person name="Kuo A."/>
            <person name="Nagy L.G."/>
            <person name="Floudas D."/>
            <person name="Copeland A."/>
            <person name="Barry K.W."/>
            <person name="Cichocki N."/>
            <person name="Veneault-Fourrey C."/>
            <person name="LaButti K."/>
            <person name="Lindquist E.A."/>
            <person name="Lipzen A."/>
            <person name="Lundell T."/>
            <person name="Morin E."/>
            <person name="Murat C."/>
            <person name="Riley R."/>
            <person name="Ohm R."/>
            <person name="Sun H."/>
            <person name="Tunlid A."/>
            <person name="Henrissat B."/>
            <person name="Grigoriev I.V."/>
            <person name="Hibbett D.S."/>
            <person name="Martin F."/>
        </authorList>
    </citation>
    <scope>NUCLEOTIDE SEQUENCE [LARGE SCALE GENOMIC DNA]</scope>
    <source>
        <strain evidence="3">Zn</strain>
    </source>
</reference>
<dbReference type="InParanoid" id="A0A0C3GLT6"/>
<gene>
    <name evidence="2" type="ORF">OIDMADRAFT_36523</name>
</gene>
<dbReference type="HOGENOM" id="CLU_1627591_0_0_1"/>
<sequence>MSTCDHLAPGSPTLLSSNRGRVNRQVIPTPDPIAARILISEPAPVLGIRRESLDAAGSMMRRRWMLDCSVRQEVRGQTELLRRFSASITLLNFLWWSYYLRCMNGAELGYESPPGYEAPISRFNDRKSLATMIRLDTSMLRKRTRPRRHPSTQHVLSGGKTNN</sequence>
<reference evidence="2 3" key="1">
    <citation type="submission" date="2014-04" db="EMBL/GenBank/DDBJ databases">
        <authorList>
            <consortium name="DOE Joint Genome Institute"/>
            <person name="Kuo A."/>
            <person name="Martino E."/>
            <person name="Perotto S."/>
            <person name="Kohler A."/>
            <person name="Nagy L.G."/>
            <person name="Floudas D."/>
            <person name="Copeland A."/>
            <person name="Barry K.W."/>
            <person name="Cichocki N."/>
            <person name="Veneault-Fourrey C."/>
            <person name="LaButti K."/>
            <person name="Lindquist E.A."/>
            <person name="Lipzen A."/>
            <person name="Lundell T."/>
            <person name="Morin E."/>
            <person name="Murat C."/>
            <person name="Sun H."/>
            <person name="Tunlid A."/>
            <person name="Henrissat B."/>
            <person name="Grigoriev I.V."/>
            <person name="Hibbett D.S."/>
            <person name="Martin F."/>
            <person name="Nordberg H.P."/>
            <person name="Cantor M.N."/>
            <person name="Hua S.X."/>
        </authorList>
    </citation>
    <scope>NUCLEOTIDE SEQUENCE [LARGE SCALE GENOMIC DNA]</scope>
    <source>
        <strain evidence="2 3">Zn</strain>
    </source>
</reference>
<dbReference type="AlphaFoldDB" id="A0A0C3GLT6"/>
<accession>A0A0C3GLT6</accession>
<feature type="compositionally biased region" description="Polar residues" evidence="1">
    <location>
        <begin position="152"/>
        <end position="163"/>
    </location>
</feature>
<keyword evidence="3" id="KW-1185">Reference proteome</keyword>
<evidence type="ECO:0000313" key="3">
    <source>
        <dbReference type="Proteomes" id="UP000054321"/>
    </source>
</evidence>
<organism evidence="2 3">
    <name type="scientific">Oidiodendron maius (strain Zn)</name>
    <dbReference type="NCBI Taxonomy" id="913774"/>
    <lineage>
        <taxon>Eukaryota</taxon>
        <taxon>Fungi</taxon>
        <taxon>Dikarya</taxon>
        <taxon>Ascomycota</taxon>
        <taxon>Pezizomycotina</taxon>
        <taxon>Leotiomycetes</taxon>
        <taxon>Leotiomycetes incertae sedis</taxon>
        <taxon>Myxotrichaceae</taxon>
        <taxon>Oidiodendron</taxon>
    </lineage>
</organism>
<feature type="region of interest" description="Disordered" evidence="1">
    <location>
        <begin position="1"/>
        <end position="21"/>
    </location>
</feature>